<dbReference type="Proteomes" id="UP000830542">
    <property type="component" value="Chromosome"/>
</dbReference>
<name>A0AAV3SI77_HALDO</name>
<dbReference type="EMBL" id="CP095005">
    <property type="protein sequence ID" value="UOO96351.1"/>
    <property type="molecule type" value="Genomic_DNA"/>
</dbReference>
<dbReference type="Pfam" id="PF00582">
    <property type="entry name" value="Usp"/>
    <property type="match status" value="1"/>
</dbReference>
<proteinExistence type="inferred from homology"/>
<dbReference type="PANTHER" id="PTHR46268:SF6">
    <property type="entry name" value="UNIVERSAL STRESS PROTEIN UP12"/>
    <property type="match status" value="1"/>
</dbReference>
<dbReference type="Gene3D" id="3.40.50.620">
    <property type="entry name" value="HUPs"/>
    <property type="match status" value="1"/>
</dbReference>
<reference evidence="3" key="3">
    <citation type="submission" date="2023-12" db="EMBL/GenBank/DDBJ databases">
        <authorList>
            <person name="Sun Q."/>
            <person name="Inoue M."/>
        </authorList>
    </citation>
    <scope>NUCLEOTIDE SEQUENCE</scope>
    <source>
        <strain evidence="3">JCM 12289</strain>
    </source>
</reference>
<sequence>MQRALVVVEGTESTKKLVREAGELAEGVGAELFLLHVTTEEQFSEYATSMADIPERNVGYSGKRAREGARQFAEDIGTEMFEGLDVEYEAVGMLGDKEEQILELAHERDCDHIFISGRKRSPTGKALFGDLAQSVLLKFDGTVTIRTD</sequence>
<dbReference type="Proteomes" id="UP001500962">
    <property type="component" value="Unassembled WGS sequence"/>
</dbReference>
<reference evidence="4" key="2">
    <citation type="submission" date="2022-04" db="EMBL/GenBank/DDBJ databases">
        <title>Sequencing and genomic assembly of Halococcus dombrowskii.</title>
        <authorList>
            <person name="Lim S.W."/>
            <person name="MacLea K.S."/>
        </authorList>
    </citation>
    <scope>NUCLEOTIDE SEQUENCE</scope>
    <source>
        <strain evidence="4">H4</strain>
    </source>
</reference>
<protein>
    <submittedName>
        <fullName evidence="3">Universal stress protein</fullName>
    </submittedName>
</protein>
<evidence type="ECO:0000313" key="6">
    <source>
        <dbReference type="Proteomes" id="UP001500962"/>
    </source>
</evidence>
<dbReference type="InterPro" id="IPR006016">
    <property type="entry name" value="UspA"/>
</dbReference>
<organism evidence="3 6">
    <name type="scientific">Halococcus dombrowskii</name>
    <dbReference type="NCBI Taxonomy" id="179637"/>
    <lineage>
        <taxon>Archaea</taxon>
        <taxon>Methanobacteriati</taxon>
        <taxon>Methanobacteriota</taxon>
        <taxon>Stenosarchaea group</taxon>
        <taxon>Halobacteria</taxon>
        <taxon>Halobacteriales</taxon>
        <taxon>Halococcaceae</taxon>
        <taxon>Halococcus</taxon>
    </lineage>
</organism>
<evidence type="ECO:0000259" key="2">
    <source>
        <dbReference type="Pfam" id="PF00582"/>
    </source>
</evidence>
<accession>A0AAV3SI77</accession>
<evidence type="ECO:0000313" key="4">
    <source>
        <dbReference type="EMBL" id="UOO96351.1"/>
    </source>
</evidence>
<evidence type="ECO:0000313" key="3">
    <source>
        <dbReference type="EMBL" id="GAA0468339.1"/>
    </source>
</evidence>
<evidence type="ECO:0000313" key="5">
    <source>
        <dbReference type="Proteomes" id="UP000830542"/>
    </source>
</evidence>
<gene>
    <name evidence="3" type="ORF">GCM10008985_26670</name>
    <name evidence="4" type="ORF">MUK72_06515</name>
</gene>
<keyword evidence="5" id="KW-1185">Reference proteome</keyword>
<reference evidence="3" key="1">
    <citation type="journal article" date="2014" name="Int. J. Syst. Evol. Microbiol.">
        <title>Complete genome sequence of Corynebacterium casei LMG S-19264T (=DSM 44701T), isolated from a smear-ripened cheese.</title>
        <authorList>
            <consortium name="US DOE Joint Genome Institute (JGI-PGF)"/>
            <person name="Walter F."/>
            <person name="Albersmeier A."/>
            <person name="Kalinowski J."/>
            <person name="Ruckert C."/>
        </authorList>
    </citation>
    <scope>NUCLEOTIDE SEQUENCE</scope>
    <source>
        <strain evidence="3">JCM 12289</strain>
    </source>
</reference>
<dbReference type="PANTHER" id="PTHR46268">
    <property type="entry name" value="STRESS RESPONSE PROTEIN NHAX"/>
    <property type="match status" value="1"/>
</dbReference>
<comment type="similarity">
    <text evidence="1">Belongs to the universal stress protein A family.</text>
</comment>
<dbReference type="GeneID" id="71761485"/>
<dbReference type="CDD" id="cd00293">
    <property type="entry name" value="USP-like"/>
    <property type="match status" value="1"/>
</dbReference>
<dbReference type="AlphaFoldDB" id="A0AAV3SI77"/>
<feature type="domain" description="UspA" evidence="2">
    <location>
        <begin position="2"/>
        <end position="144"/>
    </location>
</feature>
<dbReference type="EMBL" id="BAAADN010000043">
    <property type="protein sequence ID" value="GAA0468339.1"/>
    <property type="molecule type" value="Genomic_DNA"/>
</dbReference>
<evidence type="ECO:0000256" key="1">
    <source>
        <dbReference type="ARBA" id="ARBA00008791"/>
    </source>
</evidence>
<dbReference type="KEGG" id="hdo:MUK72_06515"/>
<dbReference type="SUPFAM" id="SSF52402">
    <property type="entry name" value="Adenine nucleotide alpha hydrolases-like"/>
    <property type="match status" value="1"/>
</dbReference>
<dbReference type="InterPro" id="IPR014729">
    <property type="entry name" value="Rossmann-like_a/b/a_fold"/>
</dbReference>
<dbReference type="RefSeq" id="WP_244704982.1">
    <property type="nucleotide sequence ID" value="NZ_BAAADN010000043.1"/>
</dbReference>